<dbReference type="HOGENOM" id="CLU_146561_0_0_10"/>
<keyword evidence="3" id="KW-1185">Reference proteome</keyword>
<organism evidence="2 3">
    <name type="scientific">Hoylesella saccharolytica F0055</name>
    <dbReference type="NCBI Taxonomy" id="1127699"/>
    <lineage>
        <taxon>Bacteria</taxon>
        <taxon>Pseudomonadati</taxon>
        <taxon>Bacteroidota</taxon>
        <taxon>Bacteroidia</taxon>
        <taxon>Bacteroidales</taxon>
        <taxon>Prevotellaceae</taxon>
        <taxon>Hoylesella</taxon>
    </lineage>
</organism>
<evidence type="ECO:0000313" key="2">
    <source>
        <dbReference type="EMBL" id="EKY02063.1"/>
    </source>
</evidence>
<dbReference type="Proteomes" id="UP000010433">
    <property type="component" value="Unassembled WGS sequence"/>
</dbReference>
<evidence type="ECO:0000313" key="3">
    <source>
        <dbReference type="Proteomes" id="UP000010433"/>
    </source>
</evidence>
<dbReference type="RefSeq" id="WP_009162087.1">
    <property type="nucleotide sequence ID" value="NZ_KB290984.1"/>
</dbReference>
<gene>
    <name evidence="2" type="ORF">HMPREF9151_00870</name>
</gene>
<reference evidence="2 3" key="1">
    <citation type="submission" date="2012-05" db="EMBL/GenBank/DDBJ databases">
        <authorList>
            <person name="Weinstock G."/>
            <person name="Sodergren E."/>
            <person name="Lobos E.A."/>
            <person name="Fulton L."/>
            <person name="Fulton R."/>
            <person name="Courtney L."/>
            <person name="Fronick C."/>
            <person name="O'Laughlin M."/>
            <person name="Godfrey J."/>
            <person name="Wilson R.M."/>
            <person name="Miner T."/>
            <person name="Farmer C."/>
            <person name="Delehaunty K."/>
            <person name="Cordes M."/>
            <person name="Minx P."/>
            <person name="Tomlinson C."/>
            <person name="Chen J."/>
            <person name="Wollam A."/>
            <person name="Pepin K.H."/>
            <person name="Bhonagiri V."/>
            <person name="Zhang X."/>
            <person name="Suruliraj S."/>
            <person name="Warren W."/>
            <person name="Mitreva M."/>
            <person name="Mardis E.R."/>
            <person name="Wilson R.K."/>
        </authorList>
    </citation>
    <scope>NUCLEOTIDE SEQUENCE [LARGE SCALE GENOMIC DNA]</scope>
    <source>
        <strain evidence="2 3">F0055</strain>
    </source>
</reference>
<dbReference type="STRING" id="1127699.HMPREF9151_00870"/>
<sequence length="102" mass="11655">MDANDNALSQITAHVRQLLLQYREEKRKNSELQAVINERDATIEQLKEELQTAHSNYNSLKVARMVEITNGDMQSAQKRLSKLIRDVDKCITLLSKNSLDNG</sequence>
<dbReference type="EMBL" id="AMEP01000060">
    <property type="protein sequence ID" value="EKY02063.1"/>
    <property type="molecule type" value="Genomic_DNA"/>
</dbReference>
<keyword evidence="1" id="KW-0175">Coiled coil</keyword>
<dbReference type="PATRIC" id="fig|1127699.3.peg.803"/>
<dbReference type="AlphaFoldDB" id="L1NFB1"/>
<protein>
    <submittedName>
        <fullName evidence="2">Uncharacterized protein</fullName>
    </submittedName>
</protein>
<evidence type="ECO:0000256" key="1">
    <source>
        <dbReference type="SAM" id="Coils"/>
    </source>
</evidence>
<comment type="caution">
    <text evidence="2">The sequence shown here is derived from an EMBL/GenBank/DDBJ whole genome shotgun (WGS) entry which is preliminary data.</text>
</comment>
<feature type="coiled-coil region" evidence="1">
    <location>
        <begin position="15"/>
        <end position="63"/>
    </location>
</feature>
<accession>L1NFB1</accession>
<dbReference type="OrthoDB" id="1467932at2"/>
<proteinExistence type="predicted"/>
<name>L1NFB1_9BACT</name>